<keyword evidence="6 9" id="KW-0235">DNA replication</keyword>
<comment type="subcellular location">
    <subcellularLocation>
        <location evidence="1 9">Cytoplasm</location>
    </subcellularLocation>
</comment>
<keyword evidence="5 9" id="KW-0548">Nucleotidyltransferase</keyword>
<name>A0AAN2C735_UNVUL</name>
<organism evidence="13 14">
    <name type="scientific">Vulcanimicrobium alpinum</name>
    <dbReference type="NCBI Taxonomy" id="3016050"/>
    <lineage>
        <taxon>Bacteria</taxon>
        <taxon>Bacillati</taxon>
        <taxon>Vulcanimicrobiota</taxon>
        <taxon>Vulcanimicrobiia</taxon>
        <taxon>Vulcanimicrobiales</taxon>
        <taxon>Vulcanimicrobiaceae</taxon>
        <taxon>Vulcanimicrobium</taxon>
    </lineage>
</organism>
<dbReference type="NCBIfam" id="TIGR00663">
    <property type="entry name" value="dnan"/>
    <property type="match status" value="1"/>
</dbReference>
<evidence type="ECO:0000256" key="9">
    <source>
        <dbReference type="PIRNR" id="PIRNR000804"/>
    </source>
</evidence>
<keyword evidence="3 9" id="KW-0963">Cytoplasm</keyword>
<dbReference type="CDD" id="cd00140">
    <property type="entry name" value="beta_clamp"/>
    <property type="match status" value="1"/>
</dbReference>
<evidence type="ECO:0000256" key="6">
    <source>
        <dbReference type="ARBA" id="ARBA00022705"/>
    </source>
</evidence>
<keyword evidence="7 9" id="KW-0239">DNA-directed DNA polymerase</keyword>
<dbReference type="KEGG" id="vab:WPS_00010"/>
<dbReference type="Pfam" id="PF02768">
    <property type="entry name" value="DNA_pol3_beta_3"/>
    <property type="match status" value="1"/>
</dbReference>
<keyword evidence="8" id="KW-0238">DNA-binding</keyword>
<comment type="function">
    <text evidence="9">Confers DNA tethering and processivity to DNA polymerases and other proteins. Acts as a clamp, forming a ring around DNA (a reaction catalyzed by the clamp-loading complex) which diffuses in an ATP-independent manner freely and bidirectionally along dsDNA. Initially characterized for its ability to contact the catalytic subunit of DNA polymerase III (Pol III), a complex, multichain enzyme responsible for most of the replicative synthesis in bacteria; Pol III exhibits 3'-5' exonuclease proofreading activity. The beta chain is required for initiation of replication as well as for processivity of DNA replication.</text>
</comment>
<evidence type="ECO:0000259" key="12">
    <source>
        <dbReference type="Pfam" id="PF02768"/>
    </source>
</evidence>
<evidence type="ECO:0000259" key="11">
    <source>
        <dbReference type="Pfam" id="PF02767"/>
    </source>
</evidence>
<dbReference type="GO" id="GO:0003677">
    <property type="term" value="F:DNA binding"/>
    <property type="evidence" value="ECO:0007669"/>
    <property type="project" value="UniProtKB-UniRule"/>
</dbReference>
<accession>A0AAN2C735</accession>
<evidence type="ECO:0000256" key="5">
    <source>
        <dbReference type="ARBA" id="ARBA00022695"/>
    </source>
</evidence>
<evidence type="ECO:0000256" key="3">
    <source>
        <dbReference type="ARBA" id="ARBA00022490"/>
    </source>
</evidence>
<feature type="domain" description="DNA polymerase III beta sliding clamp central" evidence="11">
    <location>
        <begin position="128"/>
        <end position="245"/>
    </location>
</feature>
<dbReference type="SMART" id="SM00480">
    <property type="entry name" value="POL3Bc"/>
    <property type="match status" value="1"/>
</dbReference>
<dbReference type="GO" id="GO:0006271">
    <property type="term" value="P:DNA strand elongation involved in DNA replication"/>
    <property type="evidence" value="ECO:0007669"/>
    <property type="project" value="TreeGrafter"/>
</dbReference>
<dbReference type="Pfam" id="PF00712">
    <property type="entry name" value="DNA_pol3_beta"/>
    <property type="match status" value="1"/>
</dbReference>
<comment type="similarity">
    <text evidence="2 9">Belongs to the beta sliding clamp family.</text>
</comment>
<dbReference type="InterPro" id="IPR001001">
    <property type="entry name" value="DNA_polIII_beta"/>
</dbReference>
<evidence type="ECO:0000313" key="14">
    <source>
        <dbReference type="Proteomes" id="UP001317532"/>
    </source>
</evidence>
<keyword evidence="14" id="KW-1185">Reference proteome</keyword>
<evidence type="ECO:0000256" key="1">
    <source>
        <dbReference type="ARBA" id="ARBA00004496"/>
    </source>
</evidence>
<dbReference type="EMBL" id="AP025523">
    <property type="protein sequence ID" value="BDE04725.1"/>
    <property type="molecule type" value="Genomic_DNA"/>
</dbReference>
<dbReference type="Pfam" id="PF02767">
    <property type="entry name" value="DNA_pol3_beta_2"/>
    <property type="match status" value="1"/>
</dbReference>
<dbReference type="GO" id="GO:0009360">
    <property type="term" value="C:DNA polymerase III complex"/>
    <property type="evidence" value="ECO:0007669"/>
    <property type="project" value="InterPro"/>
</dbReference>
<reference evidence="13 14" key="1">
    <citation type="journal article" date="2022" name="ISME Commun">
        <title>Vulcanimicrobium alpinus gen. nov. sp. nov., the first cultivated representative of the candidate phylum 'Eremiobacterota', is a metabolically versatile aerobic anoxygenic phototroph.</title>
        <authorList>
            <person name="Yabe S."/>
            <person name="Muto K."/>
            <person name="Abe K."/>
            <person name="Yokota A."/>
            <person name="Staudigel H."/>
            <person name="Tebo B.M."/>
        </authorList>
    </citation>
    <scope>NUCLEOTIDE SEQUENCE [LARGE SCALE GENOMIC DNA]</scope>
    <source>
        <strain evidence="13 14">WC8-2</strain>
    </source>
</reference>
<evidence type="ECO:0000313" key="13">
    <source>
        <dbReference type="EMBL" id="BDE04725.1"/>
    </source>
</evidence>
<dbReference type="Proteomes" id="UP001317532">
    <property type="component" value="Chromosome"/>
</dbReference>
<comment type="subunit">
    <text evidence="9">Forms a ring-shaped head-to-tail homodimer around DNA.</text>
</comment>
<dbReference type="AlphaFoldDB" id="A0AAN2C735"/>
<evidence type="ECO:0000256" key="8">
    <source>
        <dbReference type="ARBA" id="ARBA00023125"/>
    </source>
</evidence>
<keyword evidence="4 9" id="KW-0808">Transferase</keyword>
<dbReference type="InterPro" id="IPR022634">
    <property type="entry name" value="DNA_polIII_beta_N"/>
</dbReference>
<dbReference type="PANTHER" id="PTHR30478">
    <property type="entry name" value="DNA POLYMERASE III SUBUNIT BETA"/>
    <property type="match status" value="1"/>
</dbReference>
<dbReference type="Gene3D" id="3.70.10.10">
    <property type="match status" value="1"/>
</dbReference>
<dbReference type="GO" id="GO:0008408">
    <property type="term" value="F:3'-5' exonuclease activity"/>
    <property type="evidence" value="ECO:0007669"/>
    <property type="project" value="InterPro"/>
</dbReference>
<dbReference type="InterPro" id="IPR022637">
    <property type="entry name" value="DNA_polIII_beta_cen"/>
</dbReference>
<feature type="domain" description="DNA polymerase III beta sliding clamp C-terminal" evidence="12">
    <location>
        <begin position="248"/>
        <end position="356"/>
    </location>
</feature>
<dbReference type="Gene3D" id="3.10.150.10">
    <property type="entry name" value="DNA Polymerase III, subunit A, domain 2"/>
    <property type="match status" value="1"/>
</dbReference>
<feature type="domain" description="DNA polymerase III beta sliding clamp N-terminal" evidence="10">
    <location>
        <begin position="1"/>
        <end position="118"/>
    </location>
</feature>
<evidence type="ECO:0000256" key="2">
    <source>
        <dbReference type="ARBA" id="ARBA00010752"/>
    </source>
</evidence>
<evidence type="ECO:0000259" key="10">
    <source>
        <dbReference type="Pfam" id="PF00712"/>
    </source>
</evidence>
<evidence type="ECO:0000256" key="7">
    <source>
        <dbReference type="ARBA" id="ARBA00022932"/>
    </source>
</evidence>
<dbReference type="PIRSF" id="PIRSF000804">
    <property type="entry name" value="DNA_pol_III_b"/>
    <property type="match status" value="1"/>
</dbReference>
<dbReference type="InterPro" id="IPR022635">
    <property type="entry name" value="DNA_polIII_beta_C"/>
</dbReference>
<evidence type="ECO:0000256" key="4">
    <source>
        <dbReference type="ARBA" id="ARBA00022679"/>
    </source>
</evidence>
<dbReference type="GO" id="GO:0003887">
    <property type="term" value="F:DNA-directed DNA polymerase activity"/>
    <property type="evidence" value="ECO:0007669"/>
    <property type="project" value="UniProtKB-UniRule"/>
</dbReference>
<sequence length="371" mass="39558">MKFTCSTKDIASAVGAASKVVNAHTTVPILSNVLLSADEGNIRVRATDLELTLEQSFPAEIAEAGAVTVPARLFSGYLGNLPAGLLELTGSPSRASVKAERSNYDFHALPADEYPPLPTAQKGQSFAIPAKRFREGVAATIFAASNEEARGAVLMGTLLELDGDTITMVATDGYRLARWTSTLERGIEGTAKFIVPSRALNEAARNLGTAELVEVTALGAQANQLQFTAGTTSIVVRLVDGQYPNYGQVIPAKFDRRVVVNTQGLIGGLRRAELVAGDRASMVKLEVANQTLMITAKSDVTGNAYEELEVEQTGEDLAIAFNARYLVEILNHVDSPQTVLEFLGPLSPAAIRPLETGDGGEQLYVLMPLRQ</sequence>
<proteinExistence type="inferred from homology"/>
<protein>
    <recommendedName>
        <fullName evidence="9">Beta sliding clamp</fullName>
    </recommendedName>
</protein>
<dbReference type="PANTHER" id="PTHR30478:SF0">
    <property type="entry name" value="BETA SLIDING CLAMP"/>
    <property type="match status" value="1"/>
</dbReference>
<dbReference type="GO" id="GO:0005737">
    <property type="term" value="C:cytoplasm"/>
    <property type="evidence" value="ECO:0007669"/>
    <property type="project" value="UniProtKB-SubCell"/>
</dbReference>
<dbReference type="InterPro" id="IPR046938">
    <property type="entry name" value="DNA_clamp_sf"/>
</dbReference>
<dbReference type="SUPFAM" id="SSF55979">
    <property type="entry name" value="DNA clamp"/>
    <property type="match status" value="3"/>
</dbReference>
<gene>
    <name evidence="13" type="primary">dnaN</name>
    <name evidence="13" type="ORF">WPS_00010</name>
</gene>
<dbReference type="RefSeq" id="WP_317995818.1">
    <property type="nucleotide sequence ID" value="NZ_AP025523.1"/>
</dbReference>